<proteinExistence type="predicted"/>
<evidence type="ECO:0000313" key="1">
    <source>
        <dbReference type="EMBL" id="RNM29447.1"/>
    </source>
</evidence>
<dbReference type="NCBIfam" id="TIGR01484">
    <property type="entry name" value="HAD-SF-IIB"/>
    <property type="match status" value="1"/>
</dbReference>
<reference evidence="1 2" key="1">
    <citation type="submission" date="2018-11" db="EMBL/GenBank/DDBJ databases">
        <title>Clostridium sp. nov., a member of the family Erysipelotrichaceae isolated from pig faeces.</title>
        <authorList>
            <person name="Chang Y.-H."/>
        </authorList>
    </citation>
    <scope>NUCLEOTIDE SEQUENCE [LARGE SCALE GENOMIC DNA]</scope>
    <source>
        <strain evidence="1 2">YH-panp20</strain>
    </source>
</reference>
<keyword evidence="1" id="KW-0378">Hydrolase</keyword>
<dbReference type="InterPro" id="IPR036412">
    <property type="entry name" value="HAD-like_sf"/>
</dbReference>
<keyword evidence="2" id="KW-1185">Reference proteome</keyword>
<dbReference type="Pfam" id="PF08282">
    <property type="entry name" value="Hydrolase_3"/>
    <property type="match status" value="1"/>
</dbReference>
<dbReference type="EMBL" id="RJQC01000004">
    <property type="protein sequence ID" value="RNM29447.1"/>
    <property type="molecule type" value="Genomic_DNA"/>
</dbReference>
<dbReference type="SFLD" id="SFLDS00003">
    <property type="entry name" value="Haloacid_Dehalogenase"/>
    <property type="match status" value="1"/>
</dbReference>
<dbReference type="GO" id="GO:0005829">
    <property type="term" value="C:cytosol"/>
    <property type="evidence" value="ECO:0007669"/>
    <property type="project" value="TreeGrafter"/>
</dbReference>
<dbReference type="PANTHER" id="PTHR10000:SF8">
    <property type="entry name" value="HAD SUPERFAMILY HYDROLASE-LIKE, TYPE 3"/>
    <property type="match status" value="1"/>
</dbReference>
<dbReference type="GO" id="GO:0000287">
    <property type="term" value="F:magnesium ion binding"/>
    <property type="evidence" value="ECO:0007669"/>
    <property type="project" value="TreeGrafter"/>
</dbReference>
<dbReference type="OrthoDB" id="9781413at2"/>
<dbReference type="NCBIfam" id="TIGR00099">
    <property type="entry name" value="Cof-subfamily"/>
    <property type="match status" value="1"/>
</dbReference>
<dbReference type="PANTHER" id="PTHR10000">
    <property type="entry name" value="PHOSPHOSERINE PHOSPHATASE"/>
    <property type="match status" value="1"/>
</dbReference>
<dbReference type="GO" id="GO:0016791">
    <property type="term" value="F:phosphatase activity"/>
    <property type="evidence" value="ECO:0007669"/>
    <property type="project" value="TreeGrafter"/>
</dbReference>
<evidence type="ECO:0000313" key="2">
    <source>
        <dbReference type="Proteomes" id="UP000276568"/>
    </source>
</evidence>
<gene>
    <name evidence="1" type="ORF">EDX97_10715</name>
</gene>
<name>A0A3N0HXP7_9FIRM</name>
<dbReference type="SUPFAM" id="SSF56784">
    <property type="entry name" value="HAD-like"/>
    <property type="match status" value="1"/>
</dbReference>
<organism evidence="1 2">
    <name type="scientific">Absicoccus porci</name>
    <dbReference type="NCBI Taxonomy" id="2486576"/>
    <lineage>
        <taxon>Bacteria</taxon>
        <taxon>Bacillati</taxon>
        <taxon>Bacillota</taxon>
        <taxon>Erysipelotrichia</taxon>
        <taxon>Erysipelotrichales</taxon>
        <taxon>Erysipelotrichaceae</taxon>
        <taxon>Absicoccus</taxon>
    </lineage>
</organism>
<protein>
    <submittedName>
        <fullName evidence="1">HAD family hydrolase</fullName>
    </submittedName>
</protein>
<dbReference type="PROSITE" id="PS01229">
    <property type="entry name" value="COF_2"/>
    <property type="match status" value="1"/>
</dbReference>
<dbReference type="InterPro" id="IPR000150">
    <property type="entry name" value="Cof"/>
</dbReference>
<comment type="caution">
    <text evidence="1">The sequence shown here is derived from an EMBL/GenBank/DDBJ whole genome shotgun (WGS) entry which is preliminary data.</text>
</comment>
<accession>A0A3N0HXP7</accession>
<sequence length="279" mass="31483">MKLNTILNSLDVHKSKVSFCFFDLDGTLLDSNKCISNRTLHILIQGKKAGLHFGIATGRALSSIYPLIKKYQLQELLDVVIANSGADLLLLPTMKHIKNGYVSIDQVKMIITSFSALEDITIAFHNPGSLFVTKPTPLMEQISQNNQEQMVLVENSHKEWEEPARVMLEFHRPETLQTILSILIPNLKGYWTEKNIYEFLNENVSKAKAIQMYVRSNGSNLEHVMVFGDGDNDAEMLEAASMGIAMKNASEQAKQAANMILEHTNDEDGIYYFLKEFLK</sequence>
<dbReference type="InterPro" id="IPR023214">
    <property type="entry name" value="HAD_sf"/>
</dbReference>
<dbReference type="Gene3D" id="3.40.50.1000">
    <property type="entry name" value="HAD superfamily/HAD-like"/>
    <property type="match status" value="1"/>
</dbReference>
<dbReference type="Gene3D" id="3.30.1240.10">
    <property type="match status" value="1"/>
</dbReference>
<dbReference type="Proteomes" id="UP000276568">
    <property type="component" value="Unassembled WGS sequence"/>
</dbReference>
<dbReference type="AlphaFoldDB" id="A0A3N0HXP7"/>
<dbReference type="SFLD" id="SFLDG01140">
    <property type="entry name" value="C2.B:_Phosphomannomutase_and_P"/>
    <property type="match status" value="1"/>
</dbReference>
<dbReference type="InterPro" id="IPR006379">
    <property type="entry name" value="HAD-SF_hydro_IIB"/>
</dbReference>